<keyword evidence="3" id="KW-1185">Reference proteome</keyword>
<sequence>MPFELLSQEDLCRISGKSRHSAQKAWFRLHFGIEPVCRSDGSIVLTRDSFEALLAKRLNVLPATKQGESAKERPKLIPLNISKRRT</sequence>
<evidence type="ECO:0000256" key="1">
    <source>
        <dbReference type="SAM" id="MobiDB-lite"/>
    </source>
</evidence>
<dbReference type="AlphaFoldDB" id="A0A6J5E311"/>
<evidence type="ECO:0000313" key="3">
    <source>
        <dbReference type="Proteomes" id="UP000494329"/>
    </source>
</evidence>
<dbReference type="RefSeq" id="WP_175111854.1">
    <property type="nucleotide sequence ID" value="NZ_CADIKF010000023.1"/>
</dbReference>
<feature type="region of interest" description="Disordered" evidence="1">
    <location>
        <begin position="65"/>
        <end position="86"/>
    </location>
</feature>
<evidence type="ECO:0000313" key="2">
    <source>
        <dbReference type="EMBL" id="CAB3759432.1"/>
    </source>
</evidence>
<organism evidence="2 3">
    <name type="scientific">Paraburkholderia solisilvae</name>
    <dbReference type="NCBI Taxonomy" id="624376"/>
    <lineage>
        <taxon>Bacteria</taxon>
        <taxon>Pseudomonadati</taxon>
        <taxon>Pseudomonadota</taxon>
        <taxon>Betaproteobacteria</taxon>
        <taxon>Burkholderiales</taxon>
        <taxon>Burkholderiaceae</taxon>
        <taxon>Paraburkholderia</taxon>
    </lineage>
</organism>
<reference evidence="2 3" key="1">
    <citation type="submission" date="2020-04" db="EMBL/GenBank/DDBJ databases">
        <authorList>
            <person name="De Canck E."/>
        </authorList>
    </citation>
    <scope>NUCLEOTIDE SEQUENCE [LARGE SCALE GENOMIC DNA]</scope>
    <source>
        <strain evidence="2 3">LMG 29739</strain>
    </source>
</reference>
<proteinExistence type="predicted"/>
<gene>
    <name evidence="2" type="ORF">LMG29739_03152</name>
</gene>
<name>A0A6J5E311_9BURK</name>
<dbReference type="EMBL" id="CADIKF010000023">
    <property type="protein sequence ID" value="CAB3759432.1"/>
    <property type="molecule type" value="Genomic_DNA"/>
</dbReference>
<accession>A0A6J5E311</accession>
<protein>
    <submittedName>
        <fullName evidence="2">Uncharacterized protein</fullName>
    </submittedName>
</protein>
<dbReference type="Proteomes" id="UP000494329">
    <property type="component" value="Unassembled WGS sequence"/>
</dbReference>